<gene>
    <name evidence="1" type="ORF">Q5P01_013584</name>
</gene>
<reference evidence="1" key="1">
    <citation type="submission" date="2023-07" db="EMBL/GenBank/DDBJ databases">
        <title>Chromosome-level Genome Assembly of Striped Snakehead (Channa striata).</title>
        <authorList>
            <person name="Liu H."/>
        </authorList>
    </citation>
    <scope>NUCLEOTIDE SEQUENCE</scope>
    <source>
        <strain evidence="1">Gz</strain>
        <tissue evidence="1">Muscle</tissue>
    </source>
</reference>
<keyword evidence="2" id="KW-1185">Reference proteome</keyword>
<evidence type="ECO:0000313" key="1">
    <source>
        <dbReference type="EMBL" id="KAK2839844.1"/>
    </source>
</evidence>
<dbReference type="AlphaFoldDB" id="A0AA88MN73"/>
<dbReference type="Proteomes" id="UP001187415">
    <property type="component" value="Unassembled WGS sequence"/>
</dbReference>
<evidence type="ECO:0000313" key="2">
    <source>
        <dbReference type="Proteomes" id="UP001187415"/>
    </source>
</evidence>
<comment type="caution">
    <text evidence="1">The sequence shown here is derived from an EMBL/GenBank/DDBJ whole genome shotgun (WGS) entry which is preliminary data.</text>
</comment>
<accession>A0AA88MN73</accession>
<protein>
    <submittedName>
        <fullName evidence="1">Uncharacterized protein</fullName>
    </submittedName>
</protein>
<sequence>MNQALTSVWARGGSCVWPEPPSGRTQSLLLMRPLTVRTGTQTPLYRLYGTSFKSVQSSPLLTGQAEAASPLHTAKQVTTPTFICH</sequence>
<dbReference type="EMBL" id="JAUPFM010000010">
    <property type="protein sequence ID" value="KAK2839844.1"/>
    <property type="molecule type" value="Genomic_DNA"/>
</dbReference>
<name>A0AA88MN73_CHASR</name>
<organism evidence="1 2">
    <name type="scientific">Channa striata</name>
    <name type="common">Snakehead murrel</name>
    <name type="synonym">Ophicephalus striatus</name>
    <dbReference type="NCBI Taxonomy" id="64152"/>
    <lineage>
        <taxon>Eukaryota</taxon>
        <taxon>Metazoa</taxon>
        <taxon>Chordata</taxon>
        <taxon>Craniata</taxon>
        <taxon>Vertebrata</taxon>
        <taxon>Euteleostomi</taxon>
        <taxon>Actinopterygii</taxon>
        <taxon>Neopterygii</taxon>
        <taxon>Teleostei</taxon>
        <taxon>Neoteleostei</taxon>
        <taxon>Acanthomorphata</taxon>
        <taxon>Anabantaria</taxon>
        <taxon>Anabantiformes</taxon>
        <taxon>Channoidei</taxon>
        <taxon>Channidae</taxon>
        <taxon>Channa</taxon>
    </lineage>
</organism>
<proteinExistence type="predicted"/>